<feature type="transmembrane region" description="Helical" evidence="6">
    <location>
        <begin position="227"/>
        <end position="246"/>
    </location>
</feature>
<feature type="transmembrane region" description="Helical" evidence="6">
    <location>
        <begin position="161"/>
        <end position="184"/>
    </location>
</feature>
<accession>A0A8H6TV17</accession>
<dbReference type="Gene3D" id="1.20.1250.20">
    <property type="entry name" value="MFS general substrate transporter like domains"/>
    <property type="match status" value="1"/>
</dbReference>
<feature type="transmembrane region" description="Helical" evidence="6">
    <location>
        <begin position="368"/>
        <end position="388"/>
    </location>
</feature>
<reference evidence="8" key="1">
    <citation type="submission" date="2020-05" db="EMBL/GenBank/DDBJ databases">
        <title>Mycena genomes resolve the evolution of fungal bioluminescence.</title>
        <authorList>
            <person name="Tsai I.J."/>
        </authorList>
    </citation>
    <scope>NUCLEOTIDE SEQUENCE</scope>
    <source>
        <strain evidence="8">110903Hualien_Pintung</strain>
    </source>
</reference>
<dbReference type="EMBL" id="JACAZE010000001">
    <property type="protein sequence ID" value="KAF7323332.1"/>
    <property type="molecule type" value="Genomic_DNA"/>
</dbReference>
<feature type="transmembrane region" description="Helical" evidence="6">
    <location>
        <begin position="288"/>
        <end position="306"/>
    </location>
</feature>
<feature type="compositionally biased region" description="Polar residues" evidence="5">
    <location>
        <begin position="526"/>
        <end position="535"/>
    </location>
</feature>
<keyword evidence="3 6" id="KW-1133">Transmembrane helix</keyword>
<keyword evidence="9" id="KW-1185">Reference proteome</keyword>
<feature type="transmembrane region" description="Helical" evidence="6">
    <location>
        <begin position="71"/>
        <end position="94"/>
    </location>
</feature>
<dbReference type="Pfam" id="PF07690">
    <property type="entry name" value="MFS_1"/>
    <property type="match status" value="1"/>
</dbReference>
<dbReference type="InterPro" id="IPR020846">
    <property type="entry name" value="MFS_dom"/>
</dbReference>
<name>A0A8H6TV17_MYCCL</name>
<gene>
    <name evidence="8" type="ORF">HMN09_00114100</name>
</gene>
<dbReference type="Proteomes" id="UP000613580">
    <property type="component" value="Unassembled WGS sequence"/>
</dbReference>
<evidence type="ECO:0000256" key="4">
    <source>
        <dbReference type="ARBA" id="ARBA00023136"/>
    </source>
</evidence>
<dbReference type="PROSITE" id="PS50850">
    <property type="entry name" value="MFS"/>
    <property type="match status" value="1"/>
</dbReference>
<sequence length="535" mass="58422">MSPHEAPSDESESAASNTLQLHHIPSHVSANAHDIPIPMALSPPPTSRATGPSKIIDDSIYDRIPPHRKHIITAVLAFCGFLAPISSTTVLSAIPEVASTYKTTGSIINVSNAVYLIFMGISPCFWAPVSQVYGRRWICLSSAFLFFACSLGTALSPNLAAFFIFRALTAFQGTCFLIVGASCLGDIYRPVERATALGWFLSGTLIGPALGPFIAGVIVTYQSWRVIFYLQTALGGLATILVVFLLPETIHFKRSEELVGLDRVLTAKRTWEWTNPLRVVKLYKYPNLIVVSAGSSALVWNMYSLLTPIRYIINPRFSLTSPLQSGLFYLAPGAGYLAGTFMGGRYADYIVRKWIVKRGGERVPEDRLRSCLPFLGVVIPGCMLVYGWTLEKRVGGIALPVIVMFLQGMAQLFCFPSLNTYCLDVMQNRSAEIIAGNYMVRYVFAAAASAVVLPAVDAIGVGWFSTISAVFLVISAGAVYATAVWGRRWRDWVDGKPGPRADVEAPDNISSPQETLTEKGERESEQMQTPPQTQA</sequence>
<feature type="transmembrane region" description="Helical" evidence="6">
    <location>
        <begin position="462"/>
        <end position="486"/>
    </location>
</feature>
<evidence type="ECO:0000259" key="7">
    <source>
        <dbReference type="PROSITE" id="PS50850"/>
    </source>
</evidence>
<dbReference type="PANTHER" id="PTHR23502:SF64">
    <property type="entry name" value="TRANSPORTER, PUTATIVE (AFU_ORTHOLOGUE AFUA_3G11760)-RELATED"/>
    <property type="match status" value="1"/>
</dbReference>
<protein>
    <submittedName>
        <fullName evidence="8">Major facilitator superfamily transporter protein</fullName>
    </submittedName>
</protein>
<evidence type="ECO:0000256" key="3">
    <source>
        <dbReference type="ARBA" id="ARBA00022989"/>
    </source>
</evidence>
<feature type="domain" description="Major facilitator superfamily (MFS) profile" evidence="7">
    <location>
        <begin position="72"/>
        <end position="487"/>
    </location>
</feature>
<evidence type="ECO:0000313" key="8">
    <source>
        <dbReference type="EMBL" id="KAF7323332.1"/>
    </source>
</evidence>
<evidence type="ECO:0000256" key="6">
    <source>
        <dbReference type="SAM" id="Phobius"/>
    </source>
</evidence>
<dbReference type="FunFam" id="1.20.1250.20:FF:000354">
    <property type="entry name" value="MFS general substrate transporter"/>
    <property type="match status" value="1"/>
</dbReference>
<feature type="transmembrane region" description="Helical" evidence="6">
    <location>
        <begin position="137"/>
        <end position="155"/>
    </location>
</feature>
<evidence type="ECO:0000256" key="1">
    <source>
        <dbReference type="ARBA" id="ARBA00004141"/>
    </source>
</evidence>
<proteinExistence type="predicted"/>
<dbReference type="OrthoDB" id="3066029at2759"/>
<feature type="transmembrane region" description="Helical" evidence="6">
    <location>
        <begin position="106"/>
        <end position="125"/>
    </location>
</feature>
<dbReference type="InterPro" id="IPR011701">
    <property type="entry name" value="MFS"/>
</dbReference>
<dbReference type="PANTHER" id="PTHR23502">
    <property type="entry name" value="MAJOR FACILITATOR SUPERFAMILY"/>
    <property type="match status" value="1"/>
</dbReference>
<keyword evidence="4 6" id="KW-0472">Membrane</keyword>
<dbReference type="AlphaFoldDB" id="A0A8H6TV17"/>
<evidence type="ECO:0000256" key="5">
    <source>
        <dbReference type="SAM" id="MobiDB-lite"/>
    </source>
</evidence>
<evidence type="ECO:0000313" key="9">
    <source>
        <dbReference type="Proteomes" id="UP000613580"/>
    </source>
</evidence>
<feature type="region of interest" description="Disordered" evidence="5">
    <location>
        <begin position="496"/>
        <end position="535"/>
    </location>
</feature>
<dbReference type="InterPro" id="IPR036259">
    <property type="entry name" value="MFS_trans_sf"/>
</dbReference>
<keyword evidence="2 6" id="KW-0812">Transmembrane</keyword>
<comment type="caution">
    <text evidence="8">The sequence shown here is derived from an EMBL/GenBank/DDBJ whole genome shotgun (WGS) entry which is preliminary data.</text>
</comment>
<feature type="transmembrane region" description="Helical" evidence="6">
    <location>
        <begin position="439"/>
        <end position="456"/>
    </location>
</feature>
<dbReference type="GO" id="GO:0022857">
    <property type="term" value="F:transmembrane transporter activity"/>
    <property type="evidence" value="ECO:0007669"/>
    <property type="project" value="InterPro"/>
</dbReference>
<feature type="compositionally biased region" description="Basic and acidic residues" evidence="5">
    <location>
        <begin position="516"/>
        <end position="525"/>
    </location>
</feature>
<evidence type="ECO:0000256" key="2">
    <source>
        <dbReference type="ARBA" id="ARBA00022692"/>
    </source>
</evidence>
<dbReference type="SUPFAM" id="SSF103473">
    <property type="entry name" value="MFS general substrate transporter"/>
    <property type="match status" value="1"/>
</dbReference>
<comment type="subcellular location">
    <subcellularLocation>
        <location evidence="1">Membrane</location>
        <topology evidence="1">Multi-pass membrane protein</topology>
    </subcellularLocation>
</comment>
<feature type="transmembrane region" description="Helical" evidence="6">
    <location>
        <begin position="326"/>
        <end position="347"/>
    </location>
</feature>
<feature type="transmembrane region" description="Helical" evidence="6">
    <location>
        <begin position="394"/>
        <end position="418"/>
    </location>
</feature>
<dbReference type="GO" id="GO:0005886">
    <property type="term" value="C:plasma membrane"/>
    <property type="evidence" value="ECO:0007669"/>
    <property type="project" value="TreeGrafter"/>
</dbReference>
<organism evidence="8 9">
    <name type="scientific">Mycena chlorophos</name>
    <name type="common">Agaric fungus</name>
    <name type="synonym">Agaricus chlorophos</name>
    <dbReference type="NCBI Taxonomy" id="658473"/>
    <lineage>
        <taxon>Eukaryota</taxon>
        <taxon>Fungi</taxon>
        <taxon>Dikarya</taxon>
        <taxon>Basidiomycota</taxon>
        <taxon>Agaricomycotina</taxon>
        <taxon>Agaricomycetes</taxon>
        <taxon>Agaricomycetidae</taxon>
        <taxon>Agaricales</taxon>
        <taxon>Marasmiineae</taxon>
        <taxon>Mycenaceae</taxon>
        <taxon>Mycena</taxon>
    </lineage>
</organism>
<feature type="transmembrane region" description="Helical" evidence="6">
    <location>
        <begin position="196"/>
        <end position="221"/>
    </location>
</feature>